<proteinExistence type="predicted"/>
<name>A0A2J0LRI2_9BACT</name>
<evidence type="ECO:0000313" key="1">
    <source>
        <dbReference type="EMBL" id="PIW66447.1"/>
    </source>
</evidence>
<evidence type="ECO:0000313" key="2">
    <source>
        <dbReference type="Proteomes" id="UP000231267"/>
    </source>
</evidence>
<sequence>MLKHTILGLSRTACAWKNTWTAVWPSHSLAQSQKANFGRGQNLPFGKAALQGFDKRTKNQREYGILL</sequence>
<gene>
    <name evidence="1" type="ORF">COW11_03260</name>
</gene>
<protein>
    <submittedName>
        <fullName evidence="1">Uncharacterized protein</fullName>
    </submittedName>
</protein>
<dbReference type="EMBL" id="PFGP01000075">
    <property type="protein sequence ID" value="PIW66447.1"/>
    <property type="molecule type" value="Genomic_DNA"/>
</dbReference>
<reference evidence="1 2" key="1">
    <citation type="submission" date="2017-09" db="EMBL/GenBank/DDBJ databases">
        <title>Depth-based differentiation of microbial function through sediment-hosted aquifers and enrichment of novel symbionts in the deep terrestrial subsurface.</title>
        <authorList>
            <person name="Probst A.J."/>
            <person name="Ladd B."/>
            <person name="Jarett J.K."/>
            <person name="Geller-Mcgrath D.E."/>
            <person name="Sieber C.M."/>
            <person name="Emerson J.B."/>
            <person name="Anantharaman K."/>
            <person name="Thomas B.C."/>
            <person name="Malmstrom R."/>
            <person name="Stieglmeier M."/>
            <person name="Klingl A."/>
            <person name="Woyke T."/>
            <person name="Ryan C.M."/>
            <person name="Banfield J.F."/>
        </authorList>
    </citation>
    <scope>NUCLEOTIDE SEQUENCE [LARGE SCALE GENOMIC DNA]</scope>
    <source>
        <strain evidence="1">CG12_big_fil_rev_8_21_14_0_65_43_15</strain>
    </source>
</reference>
<accession>A0A2J0LRI2</accession>
<comment type="caution">
    <text evidence="1">The sequence shown here is derived from an EMBL/GenBank/DDBJ whole genome shotgun (WGS) entry which is preliminary data.</text>
</comment>
<organism evidence="1 2">
    <name type="scientific">Candidatus Taenaricola geysiri</name>
    <dbReference type="NCBI Taxonomy" id="1974752"/>
    <lineage>
        <taxon>Bacteria</taxon>
        <taxon>Pseudomonadati</taxon>
        <taxon>Candidatus Omnitrophota</taxon>
        <taxon>Candidatus Taenaricola</taxon>
    </lineage>
</organism>
<dbReference type="AlphaFoldDB" id="A0A2J0LRI2"/>
<dbReference type="Proteomes" id="UP000231267">
    <property type="component" value="Unassembled WGS sequence"/>
</dbReference>